<accession>A0ABT3DEY5</accession>
<name>A0ABT3DEY5_9BACI</name>
<feature type="coiled-coil region" evidence="2">
    <location>
        <begin position="108"/>
        <end position="142"/>
    </location>
</feature>
<dbReference type="Proteomes" id="UP001526147">
    <property type="component" value="Unassembled WGS sequence"/>
</dbReference>
<evidence type="ECO:0000256" key="1">
    <source>
        <dbReference type="ARBA" id="ARBA00043985"/>
    </source>
</evidence>
<protein>
    <submittedName>
        <fullName evidence="3">PspA/IM30 family protein</fullName>
    </submittedName>
</protein>
<evidence type="ECO:0000313" key="4">
    <source>
        <dbReference type="Proteomes" id="UP001526147"/>
    </source>
</evidence>
<dbReference type="InterPro" id="IPR007157">
    <property type="entry name" value="PspA_VIPP1"/>
</dbReference>
<dbReference type="PANTHER" id="PTHR31088:SF6">
    <property type="entry name" value="PHAGE SHOCK PROTEIN A"/>
    <property type="match status" value="1"/>
</dbReference>
<reference evidence="3 4" key="1">
    <citation type="submission" date="2022-10" db="EMBL/GenBank/DDBJ databases">
        <title>Draft genome assembly of moderately radiation resistant bacterium Metabacillus halosaccharovorans.</title>
        <authorList>
            <person name="Pal S."/>
            <person name="Gopinathan A."/>
        </authorList>
    </citation>
    <scope>NUCLEOTIDE SEQUENCE [LARGE SCALE GENOMIC DNA]</scope>
    <source>
        <strain evidence="3 4">VITHBRA001</strain>
    </source>
</reference>
<dbReference type="Pfam" id="PF04012">
    <property type="entry name" value="PspA_IM30"/>
    <property type="match status" value="1"/>
</dbReference>
<evidence type="ECO:0000313" key="3">
    <source>
        <dbReference type="EMBL" id="MCV9885428.1"/>
    </source>
</evidence>
<organism evidence="3 4">
    <name type="scientific">Metabacillus halosaccharovorans</name>
    <dbReference type="NCBI Taxonomy" id="930124"/>
    <lineage>
        <taxon>Bacteria</taxon>
        <taxon>Bacillati</taxon>
        <taxon>Bacillota</taxon>
        <taxon>Bacilli</taxon>
        <taxon>Bacillales</taxon>
        <taxon>Bacillaceae</taxon>
        <taxon>Metabacillus</taxon>
    </lineage>
</organism>
<dbReference type="RefSeq" id="WP_264142210.1">
    <property type="nucleotide sequence ID" value="NZ_JAOYEY010000031.1"/>
</dbReference>
<keyword evidence="2" id="KW-0175">Coiled coil</keyword>
<proteinExistence type="inferred from homology"/>
<comment type="caution">
    <text evidence="3">The sequence shown here is derived from an EMBL/GenBank/DDBJ whole genome shotgun (WGS) entry which is preliminary data.</text>
</comment>
<keyword evidence="4" id="KW-1185">Reference proteome</keyword>
<evidence type="ECO:0000256" key="2">
    <source>
        <dbReference type="SAM" id="Coils"/>
    </source>
</evidence>
<comment type="similarity">
    <text evidence="1">Belongs to the PspA/Vipp/IM30 family.</text>
</comment>
<dbReference type="EMBL" id="JAOYEY010000031">
    <property type="protein sequence ID" value="MCV9885428.1"/>
    <property type="molecule type" value="Genomic_DNA"/>
</dbReference>
<sequence>MGIFKRIKTIAKADINSLLDKAEDPIAMLNEYSREMEYEMIKAQKALSRQIFVENKQAALIHDTKNVIDKRTRQAKLAIQHEEEHMAKLAVQEKINYEKQLYVFQQQYEAIQGQTQMLKDKLQELQEIYRELQHKKVLLASRVNVAQSIKQIQNATASFQTDTIARGVVRAEEQIMFMEAEVQVGNQFISPLAQHDAHFRNYVNEEEVNSELEKLRSEKESKVK</sequence>
<dbReference type="PANTHER" id="PTHR31088">
    <property type="entry name" value="MEMBRANE-ASSOCIATED PROTEIN VIPP1, CHLOROPLASTIC"/>
    <property type="match status" value="1"/>
</dbReference>
<gene>
    <name evidence="3" type="ORF">OIH86_07165</name>
</gene>